<keyword evidence="3" id="KW-0539">Nucleus</keyword>
<feature type="compositionally biased region" description="Low complexity" evidence="4">
    <location>
        <begin position="509"/>
        <end position="544"/>
    </location>
</feature>
<reference evidence="6" key="1">
    <citation type="journal article" date="2020" name="Fungal Divers.">
        <title>Resolving the Mortierellaceae phylogeny through synthesis of multi-gene phylogenetics and phylogenomics.</title>
        <authorList>
            <person name="Vandepol N."/>
            <person name="Liber J."/>
            <person name="Desiro A."/>
            <person name="Na H."/>
            <person name="Kennedy M."/>
            <person name="Barry K."/>
            <person name="Grigoriev I.V."/>
            <person name="Miller A.N."/>
            <person name="O'Donnell K."/>
            <person name="Stajich J.E."/>
            <person name="Bonito G."/>
        </authorList>
    </citation>
    <scope>NUCLEOTIDE SEQUENCE</scope>
    <source>
        <strain evidence="6">NRRL 6426</strain>
    </source>
</reference>
<dbReference type="CDD" id="cd01389">
    <property type="entry name" value="HMG-box_ROX1-like"/>
    <property type="match status" value="1"/>
</dbReference>
<feature type="compositionally biased region" description="Low complexity" evidence="4">
    <location>
        <begin position="1"/>
        <end position="12"/>
    </location>
</feature>
<feature type="DNA-binding region" description="HMG box" evidence="3">
    <location>
        <begin position="342"/>
        <end position="406"/>
    </location>
</feature>
<dbReference type="GO" id="GO:0030154">
    <property type="term" value="P:cell differentiation"/>
    <property type="evidence" value="ECO:0007669"/>
    <property type="project" value="TreeGrafter"/>
</dbReference>
<feature type="compositionally biased region" description="Basic and acidic residues" evidence="4">
    <location>
        <begin position="828"/>
        <end position="838"/>
    </location>
</feature>
<comment type="caution">
    <text evidence="6">The sequence shown here is derived from an EMBL/GenBank/DDBJ whole genome shotgun (WGS) entry which is preliminary data.</text>
</comment>
<keyword evidence="7" id="KW-1185">Reference proteome</keyword>
<dbReference type="OrthoDB" id="6247875at2759"/>
<dbReference type="PROSITE" id="PS50118">
    <property type="entry name" value="HMG_BOX_2"/>
    <property type="match status" value="1"/>
</dbReference>
<evidence type="ECO:0000256" key="1">
    <source>
        <dbReference type="ARBA" id="ARBA00023125"/>
    </source>
</evidence>
<proteinExistence type="predicted"/>
<feature type="compositionally biased region" description="Low complexity" evidence="4">
    <location>
        <begin position="252"/>
        <end position="273"/>
    </location>
</feature>
<feature type="domain" description="HMG box" evidence="5">
    <location>
        <begin position="342"/>
        <end position="406"/>
    </location>
</feature>
<dbReference type="Pfam" id="PF00505">
    <property type="entry name" value="HMG_box"/>
    <property type="match status" value="1"/>
</dbReference>
<dbReference type="InterPro" id="IPR050140">
    <property type="entry name" value="SRY-related_HMG-box_TF-like"/>
</dbReference>
<accession>A0A9P5RPB3</accession>
<feature type="compositionally biased region" description="Low complexity" evidence="4">
    <location>
        <begin position="38"/>
        <end position="60"/>
    </location>
</feature>
<evidence type="ECO:0000259" key="5">
    <source>
        <dbReference type="PROSITE" id="PS50118"/>
    </source>
</evidence>
<dbReference type="EMBL" id="JAAAUQ010001350">
    <property type="protein sequence ID" value="KAF9139919.1"/>
    <property type="molecule type" value="Genomic_DNA"/>
</dbReference>
<evidence type="ECO:0000256" key="3">
    <source>
        <dbReference type="PROSITE-ProRule" id="PRU00267"/>
    </source>
</evidence>
<dbReference type="InterPro" id="IPR009071">
    <property type="entry name" value="HMG_box_dom"/>
</dbReference>
<sequence length="856" mass="92630">MSPSSPTLSSPLPNLPPPSSQHCQQQQHDTTPSPPPQQQQQQQQRQQYTSSLSPRSSPRLPWEDSSPVLPHDYKRNHNYSYNSYKNENRPRSPYRDNYNDYNNKEESFSATPHDHNRRRFSAATHAPHFYPDSNLSRPNSPRQQSPPPPTPYYRRDSAHPSRRSMSPTGTGAGGITGGPASDASSQRYYPPSSSEPCRELCCVDTTRAPYHIHSSPSSSSYAVYSPSGSSRAHYYPSESSRGAPYSPDSPHTPAFSPSLHSSSSSPSSSTSPYTPTPSPATTHNPHQRVIFHDSSRKGISNASNSVNNDDERMGVDQQEDPVDYQNSSKTTNAKTVAKPFKIPRPANSFMLYRAENGKKYPGLVATELSAKLGEAWRKEPQDVRDRYEEMAEQAKRDHALKYPDYKFAPVKRGTGKRALKLAAEAIANEMAEMDAAALLISMASMAPAPSPSGSRDRDQRHYVPISRAHSTSVSATGIRSRAQRPFKVASLNKSNVPIINDANVSTPSISSVSLSNNNNSSSSHNSTEIANNSSNNGNEGTEASVNNTSVASQQQQGSRAYPQLSPPLILFREALARRSPQLASSLVAQIVINVWFGVTEELRERYEIMAESDPRFKDKSNYINHSQISGTPTTASEAMMANQIAQLLKKAAAGEQLILPHSNKRKGTANAPGGLSPASKLARIAPAPFSPPTDPASASAPARAPATDPPQDVPIPASASPIPPTPPPLSPSPIPEATPIVSAKVSNRRPSPSPFLVEAASASFPDKMATVPSGNDLATAAVVPMPMTNPNKRQTRASAAPISVADYSPSTSVASSTSTTKAPKVKKVRVEQKADEKVTPANRPIRRITRPPRYSA</sequence>
<feature type="compositionally biased region" description="Low complexity" evidence="4">
    <location>
        <begin position="214"/>
        <end position="230"/>
    </location>
</feature>
<feature type="compositionally biased region" description="Polar residues" evidence="4">
    <location>
        <begin position="297"/>
        <end position="307"/>
    </location>
</feature>
<keyword evidence="2" id="KW-0804">Transcription</keyword>
<dbReference type="GO" id="GO:0001228">
    <property type="term" value="F:DNA-binding transcription activator activity, RNA polymerase II-specific"/>
    <property type="evidence" value="ECO:0007669"/>
    <property type="project" value="TreeGrafter"/>
</dbReference>
<feature type="compositionally biased region" description="Low complexity" evidence="4">
    <location>
        <begin position="20"/>
        <end position="31"/>
    </location>
</feature>
<dbReference type="Proteomes" id="UP000748756">
    <property type="component" value="Unassembled WGS sequence"/>
</dbReference>
<protein>
    <submittedName>
        <fullName evidence="6">Transcription factor Sox-2</fullName>
    </submittedName>
</protein>
<feature type="compositionally biased region" description="Low complexity" evidence="4">
    <location>
        <begin position="695"/>
        <end position="706"/>
    </location>
</feature>
<dbReference type="SUPFAM" id="SSF47095">
    <property type="entry name" value="HMG-box"/>
    <property type="match status" value="1"/>
</dbReference>
<evidence type="ECO:0000313" key="6">
    <source>
        <dbReference type="EMBL" id="KAF9139919.1"/>
    </source>
</evidence>
<feature type="region of interest" description="Disordered" evidence="4">
    <location>
        <begin position="786"/>
        <end position="856"/>
    </location>
</feature>
<dbReference type="PANTHER" id="PTHR10270:SF161">
    <property type="entry name" value="SEX-DETERMINING REGION Y PROTEIN"/>
    <property type="match status" value="1"/>
</dbReference>
<gene>
    <name evidence="6" type="primary">SOX2</name>
    <name evidence="6" type="ORF">BG015_001862</name>
</gene>
<dbReference type="GO" id="GO:0005634">
    <property type="term" value="C:nucleus"/>
    <property type="evidence" value="ECO:0007669"/>
    <property type="project" value="UniProtKB-UniRule"/>
</dbReference>
<evidence type="ECO:0000256" key="2">
    <source>
        <dbReference type="ARBA" id="ARBA00023163"/>
    </source>
</evidence>
<evidence type="ECO:0000256" key="4">
    <source>
        <dbReference type="SAM" id="MobiDB-lite"/>
    </source>
</evidence>
<dbReference type="Gene3D" id="1.10.30.10">
    <property type="entry name" value="High mobility group box domain"/>
    <property type="match status" value="1"/>
</dbReference>
<feature type="compositionally biased region" description="Basic and acidic residues" evidence="4">
    <location>
        <begin position="86"/>
        <end position="107"/>
    </location>
</feature>
<dbReference type="GO" id="GO:0000978">
    <property type="term" value="F:RNA polymerase II cis-regulatory region sequence-specific DNA binding"/>
    <property type="evidence" value="ECO:0007669"/>
    <property type="project" value="TreeGrafter"/>
</dbReference>
<dbReference type="AlphaFoldDB" id="A0A9P5RPB3"/>
<dbReference type="PANTHER" id="PTHR10270">
    <property type="entry name" value="SOX TRANSCRIPTION FACTOR"/>
    <property type="match status" value="1"/>
</dbReference>
<evidence type="ECO:0000313" key="7">
    <source>
        <dbReference type="Proteomes" id="UP000748756"/>
    </source>
</evidence>
<dbReference type="InterPro" id="IPR036910">
    <property type="entry name" value="HMG_box_dom_sf"/>
</dbReference>
<feature type="region of interest" description="Disordered" evidence="4">
    <location>
        <begin position="509"/>
        <end position="560"/>
    </location>
</feature>
<feature type="compositionally biased region" description="Low complexity" evidence="4">
    <location>
        <begin position="808"/>
        <end position="822"/>
    </location>
</feature>
<feature type="region of interest" description="Disordered" evidence="4">
    <location>
        <begin position="209"/>
        <end position="332"/>
    </location>
</feature>
<feature type="compositionally biased region" description="Polar residues" evidence="4">
    <location>
        <begin position="545"/>
        <end position="558"/>
    </location>
</feature>
<name>A0A9P5RPB3_9FUNG</name>
<feature type="region of interest" description="Disordered" evidence="4">
    <location>
        <begin position="684"/>
        <end position="737"/>
    </location>
</feature>
<feature type="region of interest" description="Disordered" evidence="4">
    <location>
        <begin position="1"/>
        <end position="196"/>
    </location>
</feature>
<dbReference type="SMART" id="SM00398">
    <property type="entry name" value="HMG"/>
    <property type="match status" value="1"/>
</dbReference>
<feature type="compositionally biased region" description="Pro residues" evidence="4">
    <location>
        <begin position="721"/>
        <end position="736"/>
    </location>
</feature>
<keyword evidence="1 3" id="KW-0238">DNA-binding</keyword>
<organism evidence="6 7">
    <name type="scientific">Linnemannia schmuckeri</name>
    <dbReference type="NCBI Taxonomy" id="64567"/>
    <lineage>
        <taxon>Eukaryota</taxon>
        <taxon>Fungi</taxon>
        <taxon>Fungi incertae sedis</taxon>
        <taxon>Mucoromycota</taxon>
        <taxon>Mortierellomycotina</taxon>
        <taxon>Mortierellomycetes</taxon>
        <taxon>Mortierellales</taxon>
        <taxon>Mortierellaceae</taxon>
        <taxon>Linnemannia</taxon>
    </lineage>
</organism>
<feature type="compositionally biased region" description="Polar residues" evidence="4">
    <location>
        <begin position="182"/>
        <end position="195"/>
    </location>
</feature>